<dbReference type="GO" id="GO:0006508">
    <property type="term" value="P:proteolysis"/>
    <property type="evidence" value="ECO:0007669"/>
    <property type="project" value="UniProtKB-KW"/>
</dbReference>
<accession>A0A194PWL7</accession>
<keyword evidence="8" id="KW-1185">Reference proteome</keyword>
<dbReference type="Pfam" id="PF00089">
    <property type="entry name" value="Trypsin"/>
    <property type="match status" value="1"/>
</dbReference>
<evidence type="ECO:0000313" key="8">
    <source>
        <dbReference type="Proteomes" id="UP000053268"/>
    </source>
</evidence>
<evidence type="ECO:0000256" key="4">
    <source>
        <dbReference type="ARBA" id="ARBA00023157"/>
    </source>
</evidence>
<dbReference type="SMART" id="SM00020">
    <property type="entry name" value="Tryp_SPc"/>
    <property type="match status" value="1"/>
</dbReference>
<gene>
    <name evidence="7" type="ORF">RR46_08989</name>
</gene>
<sequence>MIKIALPDERTLTADGNDVCSSENVKKSVYENRDDNGDSNDDGKDESMDVPYEADQNNATCTRRHNSQMHEVRSAFAKQFPFMAAIMSQQNEYLCSGAIVSNGLVLTSAQCIQKPINYILLNTTTAKRDNTSVLLHIIKSEKYPTYSGAGAGKDVGLVYTEKHNTSFVSKLGLSNMTTGDQLTDVEAFGFGLNTDSGLEKELQFVGLERRSPSNEHYFSAYLDCVETKVLTCFKDIGGPVIFDHQLVGVVVKGQSDCTREITSRYSINKFMIDFLPTYAFKAWLSERIKTNEEHEAVAMQTYPTKPILRQTAHVLTSTNRNSAQRWPLKVILLYLVSIVTYL</sequence>
<dbReference type="InterPro" id="IPR009003">
    <property type="entry name" value="Peptidase_S1_PA"/>
</dbReference>
<dbReference type="PANTHER" id="PTHR24276:SF98">
    <property type="entry name" value="FI18310P1-RELATED"/>
    <property type="match status" value="1"/>
</dbReference>
<protein>
    <recommendedName>
        <fullName evidence="6">Peptidase S1 domain-containing protein</fullName>
    </recommendedName>
</protein>
<feature type="compositionally biased region" description="Basic and acidic residues" evidence="5">
    <location>
        <begin position="24"/>
        <end position="47"/>
    </location>
</feature>
<dbReference type="InterPro" id="IPR050430">
    <property type="entry name" value="Peptidase_S1"/>
</dbReference>
<evidence type="ECO:0000256" key="2">
    <source>
        <dbReference type="ARBA" id="ARBA00022801"/>
    </source>
</evidence>
<dbReference type="SUPFAM" id="SSF50494">
    <property type="entry name" value="Trypsin-like serine proteases"/>
    <property type="match status" value="1"/>
</dbReference>
<dbReference type="PROSITE" id="PS50240">
    <property type="entry name" value="TRYPSIN_DOM"/>
    <property type="match status" value="1"/>
</dbReference>
<dbReference type="GO" id="GO:0004252">
    <property type="term" value="F:serine-type endopeptidase activity"/>
    <property type="evidence" value="ECO:0007669"/>
    <property type="project" value="InterPro"/>
</dbReference>
<evidence type="ECO:0000256" key="3">
    <source>
        <dbReference type="ARBA" id="ARBA00022825"/>
    </source>
</evidence>
<feature type="region of interest" description="Disordered" evidence="5">
    <location>
        <begin position="13"/>
        <end position="51"/>
    </location>
</feature>
<keyword evidence="1" id="KW-0645">Protease</keyword>
<evidence type="ECO:0000256" key="5">
    <source>
        <dbReference type="SAM" id="MobiDB-lite"/>
    </source>
</evidence>
<evidence type="ECO:0000313" key="7">
    <source>
        <dbReference type="EMBL" id="KPI95530.1"/>
    </source>
</evidence>
<dbReference type="EMBL" id="KQ459596">
    <property type="protein sequence ID" value="KPI95530.1"/>
    <property type="molecule type" value="Genomic_DNA"/>
</dbReference>
<organism evidence="7 8">
    <name type="scientific">Papilio xuthus</name>
    <name type="common">Asian swallowtail butterfly</name>
    <dbReference type="NCBI Taxonomy" id="66420"/>
    <lineage>
        <taxon>Eukaryota</taxon>
        <taxon>Metazoa</taxon>
        <taxon>Ecdysozoa</taxon>
        <taxon>Arthropoda</taxon>
        <taxon>Hexapoda</taxon>
        <taxon>Insecta</taxon>
        <taxon>Pterygota</taxon>
        <taxon>Neoptera</taxon>
        <taxon>Endopterygota</taxon>
        <taxon>Lepidoptera</taxon>
        <taxon>Glossata</taxon>
        <taxon>Ditrysia</taxon>
        <taxon>Papilionoidea</taxon>
        <taxon>Papilionidae</taxon>
        <taxon>Papilioninae</taxon>
        <taxon>Papilio</taxon>
    </lineage>
</organism>
<keyword evidence="2" id="KW-0378">Hydrolase</keyword>
<reference evidence="7 8" key="1">
    <citation type="journal article" date="2015" name="Nat. Commun.">
        <title>Outbred genome sequencing and CRISPR/Cas9 gene editing in butterflies.</title>
        <authorList>
            <person name="Li X."/>
            <person name="Fan D."/>
            <person name="Zhang W."/>
            <person name="Liu G."/>
            <person name="Zhang L."/>
            <person name="Zhao L."/>
            <person name="Fang X."/>
            <person name="Chen L."/>
            <person name="Dong Y."/>
            <person name="Chen Y."/>
            <person name="Ding Y."/>
            <person name="Zhao R."/>
            <person name="Feng M."/>
            <person name="Zhu Y."/>
            <person name="Feng Y."/>
            <person name="Jiang X."/>
            <person name="Zhu D."/>
            <person name="Xiang H."/>
            <person name="Feng X."/>
            <person name="Li S."/>
            <person name="Wang J."/>
            <person name="Zhang G."/>
            <person name="Kronforst M.R."/>
            <person name="Wang W."/>
        </authorList>
    </citation>
    <scope>NUCLEOTIDE SEQUENCE [LARGE SCALE GENOMIC DNA]</scope>
    <source>
        <strain evidence="7">Ya'a_city_454_Px</strain>
        <tissue evidence="7">Whole body</tissue>
    </source>
</reference>
<keyword evidence="4" id="KW-1015">Disulfide bond</keyword>
<dbReference type="InterPro" id="IPR001254">
    <property type="entry name" value="Trypsin_dom"/>
</dbReference>
<evidence type="ECO:0000259" key="6">
    <source>
        <dbReference type="PROSITE" id="PS50240"/>
    </source>
</evidence>
<dbReference type="AlphaFoldDB" id="A0A194PWL7"/>
<feature type="domain" description="Peptidase S1" evidence="6">
    <location>
        <begin position="79"/>
        <end position="289"/>
    </location>
</feature>
<proteinExistence type="predicted"/>
<dbReference type="Gene3D" id="2.40.10.10">
    <property type="entry name" value="Trypsin-like serine proteases"/>
    <property type="match status" value="2"/>
</dbReference>
<keyword evidence="3" id="KW-0720">Serine protease</keyword>
<evidence type="ECO:0000256" key="1">
    <source>
        <dbReference type="ARBA" id="ARBA00022670"/>
    </source>
</evidence>
<dbReference type="Proteomes" id="UP000053268">
    <property type="component" value="Unassembled WGS sequence"/>
</dbReference>
<dbReference type="STRING" id="66420.A0A194PWL7"/>
<dbReference type="InterPro" id="IPR043504">
    <property type="entry name" value="Peptidase_S1_PA_chymotrypsin"/>
</dbReference>
<name>A0A194PWL7_PAPXU</name>
<dbReference type="PANTHER" id="PTHR24276">
    <property type="entry name" value="POLYSERASE-RELATED"/>
    <property type="match status" value="1"/>
</dbReference>